<dbReference type="InterPro" id="IPR043129">
    <property type="entry name" value="ATPase_NBD"/>
</dbReference>
<dbReference type="Gene3D" id="3.90.640.10">
    <property type="entry name" value="Actin, Chain A, domain 4"/>
    <property type="match status" value="1"/>
</dbReference>
<feature type="compositionally biased region" description="Basic residues" evidence="4">
    <location>
        <begin position="240"/>
        <end position="257"/>
    </location>
</feature>
<organism evidence="5 6">
    <name type="scientific">Skeletonema marinoi</name>
    <dbReference type="NCBI Taxonomy" id="267567"/>
    <lineage>
        <taxon>Eukaryota</taxon>
        <taxon>Sar</taxon>
        <taxon>Stramenopiles</taxon>
        <taxon>Ochrophyta</taxon>
        <taxon>Bacillariophyta</taxon>
        <taxon>Coscinodiscophyceae</taxon>
        <taxon>Thalassiosirophycidae</taxon>
        <taxon>Thalassiosirales</taxon>
        <taxon>Skeletonemataceae</taxon>
        <taxon>Skeletonema</taxon>
        <taxon>Skeletonema marinoi-dohrnii complex</taxon>
    </lineage>
</organism>
<evidence type="ECO:0000313" key="5">
    <source>
        <dbReference type="EMBL" id="KAK1733265.1"/>
    </source>
</evidence>
<dbReference type="InterPro" id="IPR018181">
    <property type="entry name" value="Heat_shock_70_CS"/>
</dbReference>
<evidence type="ECO:0000256" key="2">
    <source>
        <dbReference type="ARBA" id="ARBA00022741"/>
    </source>
</evidence>
<proteinExistence type="inferred from homology"/>
<dbReference type="GO" id="GO:0005524">
    <property type="term" value="F:ATP binding"/>
    <property type="evidence" value="ECO:0007669"/>
    <property type="project" value="UniProtKB-KW"/>
</dbReference>
<keyword evidence="3" id="KW-0067">ATP-binding</keyword>
<dbReference type="SUPFAM" id="SSF53067">
    <property type="entry name" value="Actin-like ATPase domain"/>
    <property type="match status" value="3"/>
</dbReference>
<keyword evidence="6" id="KW-1185">Reference proteome</keyword>
<dbReference type="PROSITE" id="PS00329">
    <property type="entry name" value="HSP70_2"/>
    <property type="match status" value="1"/>
</dbReference>
<name>A0AAD8XTM9_9STRA</name>
<dbReference type="AlphaFoldDB" id="A0AAD8XTM9"/>
<dbReference type="EMBL" id="JATAAI010000051">
    <property type="protein sequence ID" value="KAK1733265.1"/>
    <property type="molecule type" value="Genomic_DNA"/>
</dbReference>
<dbReference type="Proteomes" id="UP001224775">
    <property type="component" value="Unassembled WGS sequence"/>
</dbReference>
<feature type="region of interest" description="Disordered" evidence="4">
    <location>
        <begin position="234"/>
        <end position="264"/>
    </location>
</feature>
<evidence type="ECO:0000313" key="6">
    <source>
        <dbReference type="Proteomes" id="UP001224775"/>
    </source>
</evidence>
<reference evidence="5" key="1">
    <citation type="submission" date="2023-06" db="EMBL/GenBank/DDBJ databases">
        <title>Survivors Of The Sea: Transcriptome response of Skeletonema marinoi to long-term dormancy.</title>
        <authorList>
            <person name="Pinder M.I.M."/>
            <person name="Kourtchenko O."/>
            <person name="Robertson E.K."/>
            <person name="Larsson T."/>
            <person name="Maumus F."/>
            <person name="Osuna-Cruz C.M."/>
            <person name="Vancaester E."/>
            <person name="Stenow R."/>
            <person name="Vandepoele K."/>
            <person name="Ploug H."/>
            <person name="Bruchert V."/>
            <person name="Godhe A."/>
            <person name="Topel M."/>
        </authorList>
    </citation>
    <scope>NUCLEOTIDE SEQUENCE</scope>
    <source>
        <strain evidence="5">R05AC</strain>
    </source>
</reference>
<sequence length="827" mass="90473">MAIKSVGSQTSSVDTMLWSLLPPLLSVSDAFQPLSSTPIASSLRLPAHDSQTLKPSISRRRSTPLFANNDDEQHLQGIGVGIDLGTTNSAVAMMLPRSDSDGSNRNVPTMIEIDSQTTLPSVVALVPSDESDDKLDLASSLSLPPWTYNDEDQLNIDISWPVSPTYNIFTGNEAIEYEQYHPNSSYRNVKRVIGTGGKMASLALGVVPNLVSKQSSSSSVDSINDDITNFLMMDDETSNNKKKKGKKKKKKGNKWKRNKENELPKLHKQLEQAQSDPALLSCTLHDESLTLRPEQISACILRKLFDVAEQHYCKEHNSKKVKVTRAVIGVPAYFTEAQRRATIRASELAGVDKVKLLPEPEAAALAYGNVDDSSDSDFAEDELILVFDLGGGTFDVSILEVGGGFTEVLATVGNNRLGGTDFDRRVAEYLSGKAVEFGKKSSGIFVKDWYRRGSGEIPDIILRVAEEVRICLSNQKIVEILVPLTEEGWRKLGGGSEGEEASGDEDDSADIKSNFIGPFDTDILESTGWVDGQDYIVVTLDRKIFEAICASELQMLLQPIREVAIMAGALLPGEARPSFVENALAMEKSRSEYEDGEDFWEFDDEADEEEGLLLKMKGGREVDEEDAAEALSEQALEQIQLMDLKAQKKAQQRGRRNARDIDKKERSFRKQKQSAMEDATTASLLGKQQKKKNQSMSQQALSLTEGTKKVQEGIHGRVLSRIVLVGGATRMPVIGKLLEAVVGQTPQRTVNPDEAVALGCAVQAGILDGEDQGQTVLSPMAAAVMRALAKKRGMMVPSEDGEGMMMEMGGGISGMIVDEFDDEDDFY</sequence>
<keyword evidence="2" id="KW-0547">Nucleotide-binding</keyword>
<dbReference type="Gene3D" id="3.30.420.40">
    <property type="match status" value="4"/>
</dbReference>
<keyword evidence="5" id="KW-0346">Stress response</keyword>
<evidence type="ECO:0000256" key="1">
    <source>
        <dbReference type="ARBA" id="ARBA00007381"/>
    </source>
</evidence>
<gene>
    <name evidence="5" type="ORF">QTG54_015982</name>
</gene>
<dbReference type="PANTHER" id="PTHR19375">
    <property type="entry name" value="HEAT SHOCK PROTEIN 70KDA"/>
    <property type="match status" value="1"/>
</dbReference>
<comment type="caution">
    <text evidence="5">The sequence shown here is derived from an EMBL/GenBank/DDBJ whole genome shotgun (WGS) entry which is preliminary data.</text>
</comment>
<accession>A0AAD8XTM9</accession>
<dbReference type="FunFam" id="3.30.420.40:FF:000028">
    <property type="entry name" value="heat shock 70 kDa protein-like"/>
    <property type="match status" value="1"/>
</dbReference>
<evidence type="ECO:0000256" key="4">
    <source>
        <dbReference type="SAM" id="MobiDB-lite"/>
    </source>
</evidence>
<comment type="similarity">
    <text evidence="1">Belongs to the heat shock protein 70 family.</text>
</comment>
<feature type="compositionally biased region" description="Basic residues" evidence="4">
    <location>
        <begin position="647"/>
        <end position="656"/>
    </location>
</feature>
<feature type="region of interest" description="Disordered" evidence="4">
    <location>
        <begin position="646"/>
        <end position="707"/>
    </location>
</feature>
<protein>
    <submittedName>
        <fullName evidence="5">Heat shock protein 70 family protein</fullName>
    </submittedName>
</protein>
<evidence type="ECO:0000256" key="3">
    <source>
        <dbReference type="ARBA" id="ARBA00022840"/>
    </source>
</evidence>
<dbReference type="InterPro" id="IPR013126">
    <property type="entry name" value="Hsp_70_fam"/>
</dbReference>
<dbReference type="Pfam" id="PF00012">
    <property type="entry name" value="HSP70"/>
    <property type="match status" value="2"/>
</dbReference>
<dbReference type="GO" id="GO:0140662">
    <property type="term" value="F:ATP-dependent protein folding chaperone"/>
    <property type="evidence" value="ECO:0007669"/>
    <property type="project" value="InterPro"/>
</dbReference>
<dbReference type="PROSITE" id="PS01036">
    <property type="entry name" value="HSP70_3"/>
    <property type="match status" value="1"/>
</dbReference>
<dbReference type="PROSITE" id="PS00297">
    <property type="entry name" value="HSP70_1"/>
    <property type="match status" value="1"/>
</dbReference>